<gene>
    <name evidence="2" type="ORF">D6B99_14465</name>
</gene>
<dbReference type="AlphaFoldDB" id="A0A386HTA6"/>
<feature type="transmembrane region" description="Helical" evidence="1">
    <location>
        <begin position="49"/>
        <end position="69"/>
    </location>
</feature>
<dbReference type="EMBL" id="CP032489">
    <property type="protein sequence ID" value="AYD48701.1"/>
    <property type="molecule type" value="Genomic_DNA"/>
</dbReference>
<evidence type="ECO:0000256" key="1">
    <source>
        <dbReference type="SAM" id="Phobius"/>
    </source>
</evidence>
<dbReference type="OrthoDB" id="678023at2"/>
<reference evidence="2 3" key="1">
    <citation type="submission" date="2018-09" db="EMBL/GenBank/DDBJ databases">
        <title>Arachidicoccus sp. nov., a bacterium isolated from soil.</title>
        <authorList>
            <person name="Weon H.-Y."/>
            <person name="Kwon S.-W."/>
            <person name="Lee S.A."/>
        </authorList>
    </citation>
    <scope>NUCLEOTIDE SEQUENCE [LARGE SCALE GENOMIC DNA]</scope>
    <source>
        <strain evidence="2 3">KIS59-12</strain>
    </source>
</reference>
<keyword evidence="1" id="KW-0472">Membrane</keyword>
<accession>A0A386HTA6</accession>
<keyword evidence="1" id="KW-1133">Transmembrane helix</keyword>
<feature type="transmembrane region" description="Helical" evidence="1">
    <location>
        <begin position="81"/>
        <end position="97"/>
    </location>
</feature>
<evidence type="ECO:0000313" key="2">
    <source>
        <dbReference type="EMBL" id="AYD48701.1"/>
    </source>
</evidence>
<dbReference type="Proteomes" id="UP000266118">
    <property type="component" value="Chromosome"/>
</dbReference>
<evidence type="ECO:0008006" key="4">
    <source>
        <dbReference type="Google" id="ProtNLM"/>
    </source>
</evidence>
<feature type="transmembrane region" description="Helical" evidence="1">
    <location>
        <begin position="12"/>
        <end position="29"/>
    </location>
</feature>
<proteinExistence type="predicted"/>
<sequence>MIFKKDTLKFGFLLGLLAPFLGVAIYYFVKYFPTFSIAEFLRATFQNKSLLTAVSSISLMANVVLFTIYINRKKDQTAKGIFLITCLYMLAVIFYKLI</sequence>
<keyword evidence="3" id="KW-1185">Reference proteome</keyword>
<organism evidence="2 3">
    <name type="scientific">Arachidicoccus soli</name>
    <dbReference type="NCBI Taxonomy" id="2341117"/>
    <lineage>
        <taxon>Bacteria</taxon>
        <taxon>Pseudomonadati</taxon>
        <taxon>Bacteroidota</taxon>
        <taxon>Chitinophagia</taxon>
        <taxon>Chitinophagales</taxon>
        <taxon>Chitinophagaceae</taxon>
        <taxon>Arachidicoccus</taxon>
    </lineage>
</organism>
<dbReference type="KEGG" id="ark:D6B99_14465"/>
<name>A0A386HTA6_9BACT</name>
<protein>
    <recommendedName>
        <fullName evidence="4">Stationary phase survival protein SurE</fullName>
    </recommendedName>
</protein>
<keyword evidence="1" id="KW-0812">Transmembrane</keyword>
<evidence type="ECO:0000313" key="3">
    <source>
        <dbReference type="Proteomes" id="UP000266118"/>
    </source>
</evidence>